<organism evidence="11 12">
    <name type="scientific">Streptomyces kaniharaensis</name>
    <dbReference type="NCBI Taxonomy" id="212423"/>
    <lineage>
        <taxon>Bacteria</taxon>
        <taxon>Bacillati</taxon>
        <taxon>Actinomycetota</taxon>
        <taxon>Actinomycetes</taxon>
        <taxon>Kitasatosporales</taxon>
        <taxon>Streptomycetaceae</taxon>
        <taxon>Streptomyces</taxon>
    </lineage>
</organism>
<feature type="transmembrane region" description="Helical" evidence="9">
    <location>
        <begin position="370"/>
        <end position="387"/>
    </location>
</feature>
<feature type="transmembrane region" description="Helical" evidence="9">
    <location>
        <begin position="63"/>
        <end position="81"/>
    </location>
</feature>
<dbReference type="RefSeq" id="WP_153468589.1">
    <property type="nucleotide sequence ID" value="NZ_WBOF01000003.1"/>
</dbReference>
<sequence length="472" mass="47414">MTLALPRRAPGMPGAPGSPHTLGPVGLTVVCGAALFVTSLDSTAVNVALPVLRTELGAGTDRLAWIVDAYTLTLAVLLLLAGALGDRLGRRTLFRAGLLVFGLGSLGCALATGPDELIAVRVVQGCGAAMLGPNALSTLTTAITDPVQRTRAIGFWAGIFGLASAVGPLIGGALIDALGWRWIFLINLPVVALALAASVRVPETRGGTSRQLDPLGLALGAVAVLGLTELLIHGAHHGYGGVTPVVCATLAVGGAVAFVAVERRRRHPVFPLALVRHGTFTAATVTAVLAFAILAGFLFVSSVYWQHDRHASALQTGLALLPATLAIAVVSPLSGRLIHVVGARRLLVGSGLLLALGAGVLALAGGSTGYLPYAAGYLALGLGFGLINPPITNTAVAGLPPQQAGVASALASGSRQLGNTLGVAVLATVAAGPADGATVHQRPAWIIAAGLGLAIAALNAVVGRSRSGRPDR</sequence>
<dbReference type="InterPro" id="IPR036259">
    <property type="entry name" value="MFS_trans_sf"/>
</dbReference>
<dbReference type="InterPro" id="IPR001958">
    <property type="entry name" value="Tet-R_TetA/multi-R_MdtG-like"/>
</dbReference>
<evidence type="ECO:0000256" key="8">
    <source>
        <dbReference type="ARBA" id="ARBA00023251"/>
    </source>
</evidence>
<evidence type="ECO:0000259" key="10">
    <source>
        <dbReference type="PROSITE" id="PS50850"/>
    </source>
</evidence>
<comment type="similarity">
    <text evidence="2">Belongs to the major facilitator superfamily. EmrB family.</text>
</comment>
<feature type="transmembrane region" description="Helical" evidence="9">
    <location>
        <begin position="21"/>
        <end position="40"/>
    </location>
</feature>
<dbReference type="GO" id="GO:0022857">
    <property type="term" value="F:transmembrane transporter activity"/>
    <property type="evidence" value="ECO:0007669"/>
    <property type="project" value="InterPro"/>
</dbReference>
<keyword evidence="12" id="KW-1185">Reference proteome</keyword>
<feature type="transmembrane region" description="Helical" evidence="9">
    <location>
        <begin position="214"/>
        <end position="235"/>
    </location>
</feature>
<protein>
    <submittedName>
        <fullName evidence="11">MFS transporter</fullName>
    </submittedName>
</protein>
<evidence type="ECO:0000256" key="9">
    <source>
        <dbReference type="SAM" id="Phobius"/>
    </source>
</evidence>
<evidence type="ECO:0000256" key="6">
    <source>
        <dbReference type="ARBA" id="ARBA00022989"/>
    </source>
</evidence>
<keyword evidence="8" id="KW-0046">Antibiotic resistance</keyword>
<dbReference type="InterPro" id="IPR004638">
    <property type="entry name" value="EmrB-like"/>
</dbReference>
<dbReference type="Gene3D" id="1.20.1250.20">
    <property type="entry name" value="MFS general substrate transporter like domains"/>
    <property type="match status" value="1"/>
</dbReference>
<evidence type="ECO:0000256" key="7">
    <source>
        <dbReference type="ARBA" id="ARBA00023136"/>
    </source>
</evidence>
<dbReference type="PROSITE" id="PS50850">
    <property type="entry name" value="MFS"/>
    <property type="match status" value="1"/>
</dbReference>
<dbReference type="Gene3D" id="1.20.1720.10">
    <property type="entry name" value="Multidrug resistance protein D"/>
    <property type="match status" value="1"/>
</dbReference>
<keyword evidence="5 9" id="KW-0812">Transmembrane</keyword>
<feature type="transmembrane region" description="Helical" evidence="9">
    <location>
        <begin position="282"/>
        <end position="305"/>
    </location>
</feature>
<feature type="transmembrane region" description="Helical" evidence="9">
    <location>
        <begin position="311"/>
        <end position="334"/>
    </location>
</feature>
<name>A0A6N7KYX8_9ACTN</name>
<feature type="transmembrane region" description="Helical" evidence="9">
    <location>
        <begin position="241"/>
        <end position="261"/>
    </location>
</feature>
<reference evidence="11 12" key="1">
    <citation type="submission" date="2019-09" db="EMBL/GenBank/DDBJ databases">
        <title>Genome Sequences of Streptomyces kaniharaensis ATCC 21070.</title>
        <authorList>
            <person name="Zhu W."/>
            <person name="De Crecy-Lagard V."/>
            <person name="Richards N.G."/>
        </authorList>
    </citation>
    <scope>NUCLEOTIDE SEQUENCE [LARGE SCALE GENOMIC DNA]</scope>
    <source>
        <strain evidence="11 12">SF-557</strain>
    </source>
</reference>
<dbReference type="InterPro" id="IPR011701">
    <property type="entry name" value="MFS"/>
</dbReference>
<evidence type="ECO:0000256" key="1">
    <source>
        <dbReference type="ARBA" id="ARBA00004651"/>
    </source>
</evidence>
<feature type="transmembrane region" description="Helical" evidence="9">
    <location>
        <begin position="443"/>
        <end position="462"/>
    </location>
</feature>
<feature type="domain" description="Major facilitator superfamily (MFS) profile" evidence="10">
    <location>
        <begin position="27"/>
        <end position="467"/>
    </location>
</feature>
<comment type="subcellular location">
    <subcellularLocation>
        <location evidence="1">Cell membrane</location>
        <topology evidence="1">Multi-pass membrane protein</topology>
    </subcellularLocation>
</comment>
<evidence type="ECO:0000256" key="4">
    <source>
        <dbReference type="ARBA" id="ARBA00022475"/>
    </source>
</evidence>
<dbReference type="PANTHER" id="PTHR42718:SF9">
    <property type="entry name" value="MAJOR FACILITATOR SUPERFAMILY MULTIDRUG TRANSPORTER MFSC"/>
    <property type="match status" value="1"/>
</dbReference>
<accession>A0A6N7KYX8</accession>
<dbReference type="PANTHER" id="PTHR42718">
    <property type="entry name" value="MAJOR FACILITATOR SUPERFAMILY MULTIDRUG TRANSPORTER MFSC"/>
    <property type="match status" value="1"/>
</dbReference>
<evidence type="ECO:0000256" key="2">
    <source>
        <dbReference type="ARBA" id="ARBA00008537"/>
    </source>
</evidence>
<feature type="transmembrane region" description="Helical" evidence="9">
    <location>
        <begin position="181"/>
        <end position="202"/>
    </location>
</feature>
<dbReference type="PRINTS" id="PR01035">
    <property type="entry name" value="TCRTETA"/>
</dbReference>
<feature type="transmembrane region" description="Helical" evidence="9">
    <location>
        <begin position="93"/>
        <end position="112"/>
    </location>
</feature>
<feature type="transmembrane region" description="Helical" evidence="9">
    <location>
        <begin position="417"/>
        <end position="437"/>
    </location>
</feature>
<gene>
    <name evidence="11" type="ORF">F7Q99_33095</name>
</gene>
<feature type="transmembrane region" description="Helical" evidence="9">
    <location>
        <begin position="118"/>
        <end position="143"/>
    </location>
</feature>
<feature type="transmembrane region" description="Helical" evidence="9">
    <location>
        <begin position="346"/>
        <end position="364"/>
    </location>
</feature>
<proteinExistence type="inferred from homology"/>
<dbReference type="GO" id="GO:0005886">
    <property type="term" value="C:plasma membrane"/>
    <property type="evidence" value="ECO:0007669"/>
    <property type="project" value="UniProtKB-SubCell"/>
</dbReference>
<dbReference type="NCBIfam" id="TIGR00711">
    <property type="entry name" value="efflux_EmrB"/>
    <property type="match status" value="1"/>
</dbReference>
<comment type="caution">
    <text evidence="11">The sequence shown here is derived from an EMBL/GenBank/DDBJ whole genome shotgun (WGS) entry which is preliminary data.</text>
</comment>
<evidence type="ECO:0000313" key="12">
    <source>
        <dbReference type="Proteomes" id="UP000450000"/>
    </source>
</evidence>
<evidence type="ECO:0000256" key="5">
    <source>
        <dbReference type="ARBA" id="ARBA00022692"/>
    </source>
</evidence>
<evidence type="ECO:0000313" key="11">
    <source>
        <dbReference type="EMBL" id="MQS16896.1"/>
    </source>
</evidence>
<dbReference type="Pfam" id="PF07690">
    <property type="entry name" value="MFS_1"/>
    <property type="match status" value="1"/>
</dbReference>
<keyword evidence="6 9" id="KW-1133">Transmembrane helix</keyword>
<keyword evidence="7 9" id="KW-0472">Membrane</keyword>
<evidence type="ECO:0000256" key="3">
    <source>
        <dbReference type="ARBA" id="ARBA00022448"/>
    </source>
</evidence>
<dbReference type="EMBL" id="WBOF01000003">
    <property type="protein sequence ID" value="MQS16896.1"/>
    <property type="molecule type" value="Genomic_DNA"/>
</dbReference>
<dbReference type="GO" id="GO:0046677">
    <property type="term" value="P:response to antibiotic"/>
    <property type="evidence" value="ECO:0007669"/>
    <property type="project" value="UniProtKB-KW"/>
</dbReference>
<keyword evidence="4" id="KW-1003">Cell membrane</keyword>
<dbReference type="Proteomes" id="UP000450000">
    <property type="component" value="Unassembled WGS sequence"/>
</dbReference>
<dbReference type="CDD" id="cd17321">
    <property type="entry name" value="MFS_MMR_MDR_like"/>
    <property type="match status" value="1"/>
</dbReference>
<keyword evidence="3" id="KW-0813">Transport</keyword>
<dbReference type="SUPFAM" id="SSF103473">
    <property type="entry name" value="MFS general substrate transporter"/>
    <property type="match status" value="1"/>
</dbReference>
<dbReference type="OrthoDB" id="9781469at2"/>
<dbReference type="InterPro" id="IPR020846">
    <property type="entry name" value="MFS_dom"/>
</dbReference>
<dbReference type="AlphaFoldDB" id="A0A6N7KYX8"/>
<feature type="transmembrane region" description="Helical" evidence="9">
    <location>
        <begin position="155"/>
        <end position="175"/>
    </location>
</feature>